<dbReference type="InterPro" id="IPR008145">
    <property type="entry name" value="GK/Ca_channel_bsu"/>
</dbReference>
<keyword evidence="9 13" id="KW-0418">Kinase</keyword>
<dbReference type="OrthoDB" id="9808150at2"/>
<evidence type="ECO:0000313" key="16">
    <source>
        <dbReference type="Proteomes" id="UP000185678"/>
    </source>
</evidence>
<evidence type="ECO:0000256" key="9">
    <source>
        <dbReference type="ARBA" id="ARBA00022777"/>
    </source>
</evidence>
<dbReference type="Gene3D" id="3.40.50.300">
    <property type="entry name" value="P-loop containing nucleotide triphosphate hydrolases"/>
    <property type="match status" value="1"/>
</dbReference>
<dbReference type="GO" id="GO:0004385">
    <property type="term" value="F:GMP kinase activity"/>
    <property type="evidence" value="ECO:0007669"/>
    <property type="project" value="UniProtKB-UniRule"/>
</dbReference>
<name>A0A1N7PB02_9PROT</name>
<dbReference type="PANTHER" id="PTHR23117">
    <property type="entry name" value="GUANYLATE KINASE-RELATED"/>
    <property type="match status" value="1"/>
</dbReference>
<keyword evidence="16" id="KW-1185">Reference proteome</keyword>
<dbReference type="InterPro" id="IPR027417">
    <property type="entry name" value="P-loop_NTPase"/>
</dbReference>
<dbReference type="FunFam" id="3.30.63.10:FF:000005">
    <property type="entry name" value="Guanylate kinase"/>
    <property type="match status" value="1"/>
</dbReference>
<keyword evidence="10 13" id="KW-0067">ATP-binding</keyword>
<dbReference type="SUPFAM" id="SSF52540">
    <property type="entry name" value="P-loop containing nucleoside triphosphate hydrolases"/>
    <property type="match status" value="1"/>
</dbReference>
<gene>
    <name evidence="13" type="primary">gmk</name>
    <name evidence="15" type="ORF">SAMN05421779_106198</name>
</gene>
<dbReference type="NCBIfam" id="TIGR03263">
    <property type="entry name" value="guanyl_kin"/>
    <property type="match status" value="1"/>
</dbReference>
<dbReference type="Gene3D" id="3.30.63.10">
    <property type="entry name" value="Guanylate Kinase phosphate binding domain"/>
    <property type="match status" value="1"/>
</dbReference>
<keyword evidence="7 13" id="KW-0808">Transferase</keyword>
<dbReference type="InterPro" id="IPR017665">
    <property type="entry name" value="Guanylate_kinase"/>
</dbReference>
<comment type="function">
    <text evidence="1 13">Essential for recycling GMP and indirectly, cGMP.</text>
</comment>
<dbReference type="HAMAP" id="MF_00328">
    <property type="entry name" value="Guanylate_kinase"/>
    <property type="match status" value="1"/>
</dbReference>
<evidence type="ECO:0000256" key="6">
    <source>
        <dbReference type="ARBA" id="ARBA00022490"/>
    </source>
</evidence>
<comment type="similarity">
    <text evidence="3 13">Belongs to the guanylate kinase family.</text>
</comment>
<evidence type="ECO:0000256" key="8">
    <source>
        <dbReference type="ARBA" id="ARBA00022741"/>
    </source>
</evidence>
<evidence type="ECO:0000259" key="14">
    <source>
        <dbReference type="PROSITE" id="PS50052"/>
    </source>
</evidence>
<evidence type="ECO:0000256" key="11">
    <source>
        <dbReference type="ARBA" id="ARBA00030128"/>
    </source>
</evidence>
<dbReference type="SMART" id="SM00072">
    <property type="entry name" value="GuKc"/>
    <property type="match status" value="1"/>
</dbReference>
<evidence type="ECO:0000256" key="5">
    <source>
        <dbReference type="ARBA" id="ARBA00016296"/>
    </source>
</evidence>
<dbReference type="GO" id="GO:0005524">
    <property type="term" value="F:ATP binding"/>
    <property type="evidence" value="ECO:0007669"/>
    <property type="project" value="UniProtKB-UniRule"/>
</dbReference>
<evidence type="ECO:0000256" key="4">
    <source>
        <dbReference type="ARBA" id="ARBA00012961"/>
    </source>
</evidence>
<evidence type="ECO:0000256" key="12">
    <source>
        <dbReference type="ARBA" id="ARBA00048594"/>
    </source>
</evidence>
<dbReference type="InterPro" id="IPR008144">
    <property type="entry name" value="Guanylate_kin-like_dom"/>
</dbReference>
<dbReference type="Proteomes" id="UP000185678">
    <property type="component" value="Unassembled WGS sequence"/>
</dbReference>
<reference evidence="15 16" key="1">
    <citation type="submission" date="2017-01" db="EMBL/GenBank/DDBJ databases">
        <authorList>
            <person name="Mah S.A."/>
            <person name="Swanson W.J."/>
            <person name="Moy G.W."/>
            <person name="Vacquier V.D."/>
        </authorList>
    </citation>
    <scope>NUCLEOTIDE SEQUENCE [LARGE SCALE GENOMIC DNA]</scope>
    <source>
        <strain evidence="15 16">DSM 11589</strain>
    </source>
</reference>
<sequence>MTTPVFQPVAPIARRGVMLVLSSPSGAGKSSISRALLDSEAELALSVSVTTRDPRPGEDEAIHYFFRSVPEVEAMAEKGELLEWAKVFENYYGTPRQPVEQALQAGRDVMFDIDWQGNRQLKANAPDDVVSIFILPPSLAELESRLVKRGQDSAEVIAKRMAKAVDEISHWGEYDYCVVNISLEDSIAQVKAILHAERLKRERRIGMAAFVADALAG</sequence>
<comment type="subcellular location">
    <subcellularLocation>
        <location evidence="2 13">Cytoplasm</location>
    </subcellularLocation>
</comment>
<dbReference type="EMBL" id="FTOA01000006">
    <property type="protein sequence ID" value="SIT07802.1"/>
    <property type="molecule type" value="Genomic_DNA"/>
</dbReference>
<dbReference type="CDD" id="cd00071">
    <property type="entry name" value="GMPK"/>
    <property type="match status" value="1"/>
</dbReference>
<accession>A0A1N7PB02</accession>
<dbReference type="Pfam" id="PF00625">
    <property type="entry name" value="Guanylate_kin"/>
    <property type="match status" value="1"/>
</dbReference>
<organism evidence="15 16">
    <name type="scientific">Insolitispirillum peregrinum</name>
    <dbReference type="NCBI Taxonomy" id="80876"/>
    <lineage>
        <taxon>Bacteria</taxon>
        <taxon>Pseudomonadati</taxon>
        <taxon>Pseudomonadota</taxon>
        <taxon>Alphaproteobacteria</taxon>
        <taxon>Rhodospirillales</taxon>
        <taxon>Novispirillaceae</taxon>
        <taxon>Insolitispirillum</taxon>
    </lineage>
</organism>
<dbReference type="PROSITE" id="PS00856">
    <property type="entry name" value="GUANYLATE_KINASE_1"/>
    <property type="match status" value="1"/>
</dbReference>
<keyword evidence="6 13" id="KW-0963">Cytoplasm</keyword>
<evidence type="ECO:0000256" key="2">
    <source>
        <dbReference type="ARBA" id="ARBA00004496"/>
    </source>
</evidence>
<evidence type="ECO:0000256" key="7">
    <source>
        <dbReference type="ARBA" id="ARBA00022679"/>
    </source>
</evidence>
<comment type="catalytic activity">
    <reaction evidence="12 13">
        <text>GMP + ATP = GDP + ADP</text>
        <dbReference type="Rhea" id="RHEA:20780"/>
        <dbReference type="ChEBI" id="CHEBI:30616"/>
        <dbReference type="ChEBI" id="CHEBI:58115"/>
        <dbReference type="ChEBI" id="CHEBI:58189"/>
        <dbReference type="ChEBI" id="CHEBI:456216"/>
        <dbReference type="EC" id="2.7.4.8"/>
    </reaction>
</comment>
<evidence type="ECO:0000256" key="3">
    <source>
        <dbReference type="ARBA" id="ARBA00005790"/>
    </source>
</evidence>
<dbReference type="STRING" id="80876.SAMN05421779_106198"/>
<evidence type="ECO:0000313" key="15">
    <source>
        <dbReference type="EMBL" id="SIT07802.1"/>
    </source>
</evidence>
<dbReference type="EC" id="2.7.4.8" evidence="4 13"/>
<dbReference type="InterPro" id="IPR020590">
    <property type="entry name" value="Guanylate_kinase_CS"/>
</dbReference>
<evidence type="ECO:0000256" key="1">
    <source>
        <dbReference type="ARBA" id="ARBA00003531"/>
    </source>
</evidence>
<dbReference type="RefSeq" id="WP_076401506.1">
    <property type="nucleotide sequence ID" value="NZ_FTOA01000006.1"/>
</dbReference>
<dbReference type="PANTHER" id="PTHR23117:SF13">
    <property type="entry name" value="GUANYLATE KINASE"/>
    <property type="match status" value="1"/>
</dbReference>
<protein>
    <recommendedName>
        <fullName evidence="5 13">Guanylate kinase</fullName>
        <ecNumber evidence="4 13">2.7.4.8</ecNumber>
    </recommendedName>
    <alternativeName>
        <fullName evidence="11 13">GMP kinase</fullName>
    </alternativeName>
</protein>
<feature type="domain" description="Guanylate kinase-like" evidence="14">
    <location>
        <begin position="16"/>
        <end position="195"/>
    </location>
</feature>
<dbReference type="GO" id="GO:0005829">
    <property type="term" value="C:cytosol"/>
    <property type="evidence" value="ECO:0007669"/>
    <property type="project" value="TreeGrafter"/>
</dbReference>
<keyword evidence="8 13" id="KW-0547">Nucleotide-binding</keyword>
<feature type="binding site" evidence="13">
    <location>
        <begin position="23"/>
        <end position="30"/>
    </location>
    <ligand>
        <name>ATP</name>
        <dbReference type="ChEBI" id="CHEBI:30616"/>
    </ligand>
</feature>
<proteinExistence type="inferred from homology"/>
<dbReference type="PROSITE" id="PS50052">
    <property type="entry name" value="GUANYLATE_KINASE_2"/>
    <property type="match status" value="1"/>
</dbReference>
<dbReference type="AlphaFoldDB" id="A0A1N7PB02"/>
<evidence type="ECO:0000256" key="10">
    <source>
        <dbReference type="ARBA" id="ARBA00022840"/>
    </source>
</evidence>
<evidence type="ECO:0000256" key="13">
    <source>
        <dbReference type="HAMAP-Rule" id="MF_00328"/>
    </source>
</evidence>